<keyword evidence="3" id="KW-1185">Reference proteome</keyword>
<keyword evidence="1" id="KW-0732">Signal</keyword>
<name>A0ABM7VG63_9BACT</name>
<organism evidence="2 3">
    <name type="scientific">Persicobacter psychrovividus</name>
    <dbReference type="NCBI Taxonomy" id="387638"/>
    <lineage>
        <taxon>Bacteria</taxon>
        <taxon>Pseudomonadati</taxon>
        <taxon>Bacteroidota</taxon>
        <taxon>Cytophagia</taxon>
        <taxon>Cytophagales</taxon>
        <taxon>Persicobacteraceae</taxon>
        <taxon>Persicobacter</taxon>
    </lineage>
</organism>
<evidence type="ECO:0000313" key="3">
    <source>
        <dbReference type="Proteomes" id="UP001354989"/>
    </source>
</evidence>
<dbReference type="EMBL" id="AP025292">
    <property type="protein sequence ID" value="BDC99696.1"/>
    <property type="molecule type" value="Genomic_DNA"/>
</dbReference>
<evidence type="ECO:0000313" key="2">
    <source>
        <dbReference type="EMBL" id="BDC99696.1"/>
    </source>
</evidence>
<gene>
    <name evidence="2" type="ORF">PEPS_19770</name>
</gene>
<accession>A0ABM7VG63</accession>
<protein>
    <recommendedName>
        <fullName evidence="4">DUF4625 domain-containing protein</fullName>
    </recommendedName>
</protein>
<feature type="signal peptide" evidence="1">
    <location>
        <begin position="1"/>
        <end position="21"/>
    </location>
</feature>
<evidence type="ECO:0008006" key="4">
    <source>
        <dbReference type="Google" id="ProtNLM"/>
    </source>
</evidence>
<sequence>MKKLSLWALACLIFCACSSNSENELQAPTVKIIQLANETEEHDGHEMALVEAGEELYLNAALNAENGIKSYKIDIHFGEGHDHDHRVKSTGKEWQYDQTVVVDGNPKTLSIDENIVTVPEMIDGEEIAEGKYHFAIYVIDQLGNEDKTFQDLLIHHHDHDH</sequence>
<feature type="chain" id="PRO_5047276913" description="DUF4625 domain-containing protein" evidence="1">
    <location>
        <begin position="22"/>
        <end position="161"/>
    </location>
</feature>
<reference evidence="2 3" key="1">
    <citation type="submission" date="2021-12" db="EMBL/GenBank/DDBJ databases">
        <title>Genome sequencing of bacteria with rrn-lacking chromosome and rrn-plasmid.</title>
        <authorList>
            <person name="Anda M."/>
            <person name="Iwasaki W."/>
        </authorList>
    </citation>
    <scope>NUCLEOTIDE SEQUENCE [LARGE SCALE GENOMIC DNA]</scope>
    <source>
        <strain evidence="2 3">NBRC 101262</strain>
    </source>
</reference>
<dbReference type="InterPro" id="IPR027829">
    <property type="entry name" value="DUF4625"/>
</dbReference>
<dbReference type="RefSeq" id="WP_338396956.1">
    <property type="nucleotide sequence ID" value="NZ_AP025292.1"/>
</dbReference>
<dbReference type="Proteomes" id="UP001354989">
    <property type="component" value="Chromosome"/>
</dbReference>
<proteinExistence type="predicted"/>
<dbReference type="Pfam" id="PF15418">
    <property type="entry name" value="DUF4625"/>
    <property type="match status" value="1"/>
</dbReference>
<evidence type="ECO:0000256" key="1">
    <source>
        <dbReference type="SAM" id="SignalP"/>
    </source>
</evidence>